<sequence>MILSKSSPPKAASSRCSHRSSPPTQNTAVVVVVGPASLPLRCPAGDSAPASVLHCRRLCQLPFSSSFQSTIVDSIADVVEPCP</sequence>
<dbReference type="EMBL" id="OZ034816">
    <property type="protein sequence ID" value="CAL1379175.1"/>
    <property type="molecule type" value="Genomic_DNA"/>
</dbReference>
<dbReference type="AlphaFoldDB" id="A0AAV2E0T0"/>
<proteinExistence type="predicted"/>
<evidence type="ECO:0000313" key="3">
    <source>
        <dbReference type="Proteomes" id="UP001497516"/>
    </source>
</evidence>
<organism evidence="2 3">
    <name type="scientific">Linum trigynum</name>
    <dbReference type="NCBI Taxonomy" id="586398"/>
    <lineage>
        <taxon>Eukaryota</taxon>
        <taxon>Viridiplantae</taxon>
        <taxon>Streptophyta</taxon>
        <taxon>Embryophyta</taxon>
        <taxon>Tracheophyta</taxon>
        <taxon>Spermatophyta</taxon>
        <taxon>Magnoliopsida</taxon>
        <taxon>eudicotyledons</taxon>
        <taxon>Gunneridae</taxon>
        <taxon>Pentapetalae</taxon>
        <taxon>rosids</taxon>
        <taxon>fabids</taxon>
        <taxon>Malpighiales</taxon>
        <taxon>Linaceae</taxon>
        <taxon>Linum</taxon>
    </lineage>
</organism>
<accession>A0AAV2E0T0</accession>
<dbReference type="Proteomes" id="UP001497516">
    <property type="component" value="Chromosome 3"/>
</dbReference>
<feature type="region of interest" description="Disordered" evidence="1">
    <location>
        <begin position="1"/>
        <end position="24"/>
    </location>
</feature>
<feature type="compositionally biased region" description="Low complexity" evidence="1">
    <location>
        <begin position="1"/>
        <end position="14"/>
    </location>
</feature>
<evidence type="ECO:0000313" key="2">
    <source>
        <dbReference type="EMBL" id="CAL1379175.1"/>
    </source>
</evidence>
<reference evidence="2 3" key="1">
    <citation type="submission" date="2024-04" db="EMBL/GenBank/DDBJ databases">
        <authorList>
            <person name="Fracassetti M."/>
        </authorList>
    </citation>
    <scope>NUCLEOTIDE SEQUENCE [LARGE SCALE GENOMIC DNA]</scope>
</reference>
<gene>
    <name evidence="2" type="ORF">LTRI10_LOCUS20714</name>
</gene>
<name>A0AAV2E0T0_9ROSI</name>
<protein>
    <submittedName>
        <fullName evidence="2">Uncharacterized protein</fullName>
    </submittedName>
</protein>
<keyword evidence="3" id="KW-1185">Reference proteome</keyword>
<evidence type="ECO:0000256" key="1">
    <source>
        <dbReference type="SAM" id="MobiDB-lite"/>
    </source>
</evidence>